<proteinExistence type="predicted"/>
<dbReference type="InterPro" id="IPR000618">
    <property type="entry name" value="Insect_cuticle"/>
</dbReference>
<dbReference type="GO" id="GO:0042302">
    <property type="term" value="F:structural constituent of cuticle"/>
    <property type="evidence" value="ECO:0007669"/>
    <property type="project" value="UniProtKB-UniRule"/>
</dbReference>
<dbReference type="RefSeq" id="XP_030755737.1">
    <property type="nucleotide sequence ID" value="XM_030899877.1"/>
</dbReference>
<gene>
    <name evidence="6" type="primary">LOC115882053</name>
</gene>
<dbReference type="PROSITE" id="PS00233">
    <property type="entry name" value="CHIT_BIND_RR_1"/>
    <property type="match status" value="1"/>
</dbReference>
<dbReference type="PROSITE" id="PS51155">
    <property type="entry name" value="CHIT_BIND_RR_2"/>
    <property type="match status" value="1"/>
</dbReference>
<feature type="region of interest" description="Disordered" evidence="3">
    <location>
        <begin position="87"/>
        <end position="144"/>
    </location>
</feature>
<keyword evidence="5" id="KW-1185">Reference proteome</keyword>
<feature type="region of interest" description="Disordered" evidence="3">
    <location>
        <begin position="30"/>
        <end position="62"/>
    </location>
</feature>
<dbReference type="PRINTS" id="PR00947">
    <property type="entry name" value="CUTICLE"/>
</dbReference>
<accession>A0A6J2XW30</accession>
<dbReference type="GO" id="GO:0031012">
    <property type="term" value="C:extracellular matrix"/>
    <property type="evidence" value="ECO:0007669"/>
    <property type="project" value="TreeGrafter"/>
</dbReference>
<dbReference type="Pfam" id="PF00379">
    <property type="entry name" value="Chitin_bind_4"/>
    <property type="match status" value="1"/>
</dbReference>
<protein>
    <submittedName>
        <fullName evidence="6">Cuticle protein 19-like</fullName>
    </submittedName>
</protein>
<evidence type="ECO:0000256" key="4">
    <source>
        <dbReference type="SAM" id="SignalP"/>
    </source>
</evidence>
<feature type="chain" id="PRO_5026690755" evidence="4">
    <location>
        <begin position="19"/>
        <end position="208"/>
    </location>
</feature>
<feature type="signal peptide" evidence="4">
    <location>
        <begin position="1"/>
        <end position="18"/>
    </location>
</feature>
<evidence type="ECO:0000256" key="3">
    <source>
        <dbReference type="SAM" id="MobiDB-lite"/>
    </source>
</evidence>
<organism evidence="5 6">
    <name type="scientific">Sitophilus oryzae</name>
    <name type="common">Rice weevil</name>
    <name type="synonym">Curculio oryzae</name>
    <dbReference type="NCBI Taxonomy" id="7048"/>
    <lineage>
        <taxon>Eukaryota</taxon>
        <taxon>Metazoa</taxon>
        <taxon>Ecdysozoa</taxon>
        <taxon>Arthropoda</taxon>
        <taxon>Hexapoda</taxon>
        <taxon>Insecta</taxon>
        <taxon>Pterygota</taxon>
        <taxon>Neoptera</taxon>
        <taxon>Endopterygota</taxon>
        <taxon>Coleoptera</taxon>
        <taxon>Polyphaga</taxon>
        <taxon>Cucujiformia</taxon>
        <taxon>Curculionidae</taxon>
        <taxon>Dryophthorinae</taxon>
        <taxon>Sitophilus</taxon>
    </lineage>
</organism>
<keyword evidence="4" id="KW-0732">Signal</keyword>
<dbReference type="GeneID" id="115882053"/>
<dbReference type="GO" id="GO:0005615">
    <property type="term" value="C:extracellular space"/>
    <property type="evidence" value="ECO:0007669"/>
    <property type="project" value="TreeGrafter"/>
</dbReference>
<name>A0A6J2XW30_SITOR</name>
<evidence type="ECO:0000256" key="1">
    <source>
        <dbReference type="ARBA" id="ARBA00022460"/>
    </source>
</evidence>
<evidence type="ECO:0000313" key="6">
    <source>
        <dbReference type="RefSeq" id="XP_030755737.1"/>
    </source>
</evidence>
<dbReference type="OrthoDB" id="6382835at2759"/>
<dbReference type="InParanoid" id="A0A6J2XW30"/>
<keyword evidence="1 2" id="KW-0193">Cuticle</keyword>
<feature type="compositionally biased region" description="Acidic residues" evidence="3">
    <location>
        <begin position="32"/>
        <end position="50"/>
    </location>
</feature>
<reference evidence="6" key="1">
    <citation type="submission" date="2025-08" db="UniProtKB">
        <authorList>
            <consortium name="RefSeq"/>
        </authorList>
    </citation>
    <scope>IDENTIFICATION</scope>
    <source>
        <tissue evidence="6">Gonads</tissue>
    </source>
</reference>
<dbReference type="PANTHER" id="PTHR12236">
    <property type="entry name" value="STRUCTURAL CONTITUENT OF CUTICLE"/>
    <property type="match status" value="1"/>
</dbReference>
<dbReference type="AlphaFoldDB" id="A0A6J2XW30"/>
<dbReference type="Proteomes" id="UP000504635">
    <property type="component" value="Unplaced"/>
</dbReference>
<dbReference type="InterPro" id="IPR051217">
    <property type="entry name" value="Insect_Cuticle_Struc_Prot"/>
</dbReference>
<feature type="compositionally biased region" description="Basic and acidic residues" evidence="3">
    <location>
        <begin position="129"/>
        <end position="144"/>
    </location>
</feature>
<sequence length="208" mass="23403">MNKLFALTVLAFLGTIHGYIVQQDDASYENYEYNDDSGESDDASSEENAENENGGQGRFGQLNSYHGAQQKVAPYRSAQYNHAQPAAYHAGHHGGHGKPQKTHEAHKKGYGGHHHHHHTPHYHFSYGVHDPHTKDHKSHQEYRHKDKVVGRYTVEEPDGTHRIVEYTADKHNGFQAVVKRIGHAKHPGHKGHGHSFFGTTHWGYGSGR</sequence>
<feature type="compositionally biased region" description="Basic residues" evidence="3">
    <location>
        <begin position="90"/>
        <end position="121"/>
    </location>
</feature>
<evidence type="ECO:0000313" key="5">
    <source>
        <dbReference type="Proteomes" id="UP000504635"/>
    </source>
</evidence>
<dbReference type="PANTHER" id="PTHR12236:SF76">
    <property type="entry name" value="ADULT-SPECIFIC CUTICULAR PROTEIN ACP-20-LIKE PROTEIN"/>
    <property type="match status" value="1"/>
</dbReference>
<dbReference type="KEGG" id="soy:115882053"/>
<dbReference type="InterPro" id="IPR031311">
    <property type="entry name" value="CHIT_BIND_RR_consensus"/>
</dbReference>
<evidence type="ECO:0000256" key="2">
    <source>
        <dbReference type="PROSITE-ProRule" id="PRU00497"/>
    </source>
</evidence>